<organism evidence="1 2">
    <name type="scientific">Falsiruegeria litorea R37</name>
    <dbReference type="NCBI Taxonomy" id="1200284"/>
    <lineage>
        <taxon>Bacteria</taxon>
        <taxon>Pseudomonadati</taxon>
        <taxon>Pseudomonadota</taxon>
        <taxon>Alphaproteobacteria</taxon>
        <taxon>Rhodobacterales</taxon>
        <taxon>Roseobacteraceae</taxon>
        <taxon>Falsiruegeria</taxon>
    </lineage>
</organism>
<gene>
    <name evidence="1" type="ORF">TRL7639_04475</name>
</gene>
<reference evidence="1 2" key="1">
    <citation type="submission" date="2017-03" db="EMBL/GenBank/DDBJ databases">
        <authorList>
            <person name="Afonso C.L."/>
            <person name="Miller P.J."/>
            <person name="Scott M.A."/>
            <person name="Spackman E."/>
            <person name="Goraichik I."/>
            <person name="Dimitrov K.M."/>
            <person name="Suarez D.L."/>
            <person name="Swayne D.E."/>
        </authorList>
    </citation>
    <scope>NUCLEOTIDE SEQUENCE [LARGE SCALE GENOMIC DNA]</scope>
    <source>
        <strain evidence="1 2">CECT 7639</strain>
    </source>
</reference>
<dbReference type="InterPro" id="IPR010836">
    <property type="entry name" value="SapC"/>
</dbReference>
<dbReference type="AlphaFoldDB" id="A0A1Y5U1E3"/>
<name>A0A1Y5U1E3_9RHOB</name>
<accession>A0A1Y5U1E3</accession>
<evidence type="ECO:0000313" key="2">
    <source>
        <dbReference type="Proteomes" id="UP000193077"/>
    </source>
</evidence>
<dbReference type="EMBL" id="FWFO01000009">
    <property type="protein sequence ID" value="SLN73969.1"/>
    <property type="molecule type" value="Genomic_DNA"/>
</dbReference>
<dbReference type="Pfam" id="PF07277">
    <property type="entry name" value="SapC"/>
    <property type="match status" value="1"/>
</dbReference>
<dbReference type="RefSeq" id="WP_085798117.1">
    <property type="nucleotide sequence ID" value="NZ_FWFO01000009.1"/>
</dbReference>
<keyword evidence="2" id="KW-1185">Reference proteome</keyword>
<sequence length="273" mass="29570">MAAQTDLVPISKARHGHRFWRRFSSYDFARPLAEVPVVAEEILHCASAFPLAFRRSGPNSGSAVTPVALLSLIPEQDTPFVSHEGHWLGTYVPSHLRSHPFASQTTGQQDQMALLIDENSGLITDNPRDEPFFAPDGTLSPGLAQVVQFSRTRAAAMQATEVLCATLEAMELFTPFISHEGVDLPVGLLTIDSGRLKSLPDAHLVLLARQDALRLIHAHQVSLQHCLWLDKASRQTGLTKATPDTDTTSPGNDALDGFLSALAQAQENDAVPG</sequence>
<dbReference type="Proteomes" id="UP000193077">
    <property type="component" value="Unassembled WGS sequence"/>
</dbReference>
<evidence type="ECO:0000313" key="1">
    <source>
        <dbReference type="EMBL" id="SLN73969.1"/>
    </source>
</evidence>
<protein>
    <submittedName>
        <fullName evidence="1">SapC</fullName>
    </submittedName>
</protein>
<proteinExistence type="predicted"/>
<dbReference type="OrthoDB" id="9806524at2"/>